<dbReference type="PANTHER" id="PTHR30288:SF0">
    <property type="entry name" value="FLAGELLAR HOOK-ASSOCIATED PROTEIN 2"/>
    <property type="match status" value="1"/>
</dbReference>
<name>A0A0M3AU98_9SPHN</name>
<gene>
    <name evidence="8" type="ORF">YP76_01890</name>
</gene>
<keyword evidence="8" id="KW-0966">Cell projection</keyword>
<keyword evidence="3" id="KW-0175">Coiled coil</keyword>
<dbReference type="PANTHER" id="PTHR30288">
    <property type="entry name" value="FLAGELLAR CAP/ASSEMBLY PROTEIN FLID"/>
    <property type="match status" value="1"/>
</dbReference>
<dbReference type="InterPro" id="IPR010810">
    <property type="entry name" value="Flagellin_hook_IN_motif"/>
</dbReference>
<evidence type="ECO:0000256" key="3">
    <source>
        <dbReference type="ARBA" id="ARBA00023054"/>
    </source>
</evidence>
<dbReference type="STRING" id="56193.YP76_01890"/>
<dbReference type="Pfam" id="PF07195">
    <property type="entry name" value="FliD_C"/>
    <property type="match status" value="1"/>
</dbReference>
<dbReference type="GO" id="GO:0005576">
    <property type="term" value="C:extracellular region"/>
    <property type="evidence" value="ECO:0007669"/>
    <property type="project" value="UniProtKB-SubCell"/>
</dbReference>
<dbReference type="Proteomes" id="UP000033874">
    <property type="component" value="Unassembled WGS sequence"/>
</dbReference>
<dbReference type="Pfam" id="PF02465">
    <property type="entry name" value="FliD_N"/>
    <property type="match status" value="1"/>
</dbReference>
<dbReference type="RefSeq" id="WP_046761912.1">
    <property type="nucleotide sequence ID" value="NZ_LBIC01000001.1"/>
</dbReference>
<organism evidence="8 9">
    <name type="scientific">Sphingobium chungbukense</name>
    <dbReference type="NCBI Taxonomy" id="56193"/>
    <lineage>
        <taxon>Bacteria</taxon>
        <taxon>Pseudomonadati</taxon>
        <taxon>Pseudomonadota</taxon>
        <taxon>Alphaproteobacteria</taxon>
        <taxon>Sphingomonadales</taxon>
        <taxon>Sphingomonadaceae</taxon>
        <taxon>Sphingobium</taxon>
    </lineage>
</organism>
<comment type="caution">
    <text evidence="8">The sequence shown here is derived from an EMBL/GenBank/DDBJ whole genome shotgun (WGS) entry which is preliminary data.</text>
</comment>
<evidence type="ECO:0000256" key="2">
    <source>
        <dbReference type="ARBA" id="ARBA00011255"/>
    </source>
</evidence>
<keyword evidence="8" id="KW-0969">Cilium</keyword>
<comment type="similarity">
    <text evidence="1 5">Belongs to the FliD family.</text>
</comment>
<dbReference type="AlphaFoldDB" id="A0A0M3AU98"/>
<dbReference type="InterPro" id="IPR010809">
    <property type="entry name" value="FliD_C"/>
</dbReference>
<keyword evidence="5" id="KW-0964">Secreted</keyword>
<evidence type="ECO:0000313" key="9">
    <source>
        <dbReference type="Proteomes" id="UP000033874"/>
    </source>
</evidence>
<feature type="domain" description="Flagellar hook-associated protein 2 N-terminal" evidence="6">
    <location>
        <begin position="16"/>
        <end position="113"/>
    </location>
</feature>
<dbReference type="GO" id="GO:0009421">
    <property type="term" value="C:bacterial-type flagellum filament cap"/>
    <property type="evidence" value="ECO:0007669"/>
    <property type="project" value="InterPro"/>
</dbReference>
<evidence type="ECO:0000259" key="7">
    <source>
        <dbReference type="Pfam" id="PF07195"/>
    </source>
</evidence>
<dbReference type="GO" id="GO:0007155">
    <property type="term" value="P:cell adhesion"/>
    <property type="evidence" value="ECO:0007669"/>
    <property type="project" value="InterPro"/>
</dbReference>
<dbReference type="GO" id="GO:0071973">
    <property type="term" value="P:bacterial-type flagellum-dependent cell motility"/>
    <property type="evidence" value="ECO:0007669"/>
    <property type="project" value="TreeGrafter"/>
</dbReference>
<comment type="subunit">
    <text evidence="2 5">Homopentamer.</text>
</comment>
<dbReference type="InterPro" id="IPR040026">
    <property type="entry name" value="FliD"/>
</dbReference>
<keyword evidence="9" id="KW-1185">Reference proteome</keyword>
<reference evidence="8 9" key="1">
    <citation type="submission" date="2015-04" db="EMBL/GenBank/DDBJ databases">
        <title>Genome sequence of aromatic hydrocarbons-degrading Sphingobium chungbukense DJ77.</title>
        <authorList>
            <person name="Kim Y.-C."/>
            <person name="Chae J.-C."/>
        </authorList>
    </citation>
    <scope>NUCLEOTIDE SEQUENCE [LARGE SCALE GENOMIC DNA]</scope>
    <source>
        <strain evidence="8 9">DJ77</strain>
    </source>
</reference>
<dbReference type="Pfam" id="PF07196">
    <property type="entry name" value="Flagellin_IN"/>
    <property type="match status" value="1"/>
</dbReference>
<protein>
    <recommendedName>
        <fullName evidence="5">Flagellar hook-associated protein 2</fullName>
        <shortName evidence="5">HAP2</shortName>
    </recommendedName>
    <alternativeName>
        <fullName evidence="5">Flagellar cap protein</fullName>
    </alternativeName>
</protein>
<dbReference type="InterPro" id="IPR003481">
    <property type="entry name" value="FliD_N"/>
</dbReference>
<feature type="domain" description="Flagellar hook-associated protein 2 C-terminal" evidence="7">
    <location>
        <begin position="239"/>
        <end position="464"/>
    </location>
</feature>
<keyword evidence="8" id="KW-0282">Flagellum</keyword>
<evidence type="ECO:0000256" key="5">
    <source>
        <dbReference type="RuleBase" id="RU362066"/>
    </source>
</evidence>
<evidence type="ECO:0000313" key="8">
    <source>
        <dbReference type="EMBL" id="KKW93468.1"/>
    </source>
</evidence>
<proteinExistence type="inferred from homology"/>
<evidence type="ECO:0000256" key="1">
    <source>
        <dbReference type="ARBA" id="ARBA00009764"/>
    </source>
</evidence>
<comment type="subcellular location">
    <subcellularLocation>
        <location evidence="5">Secreted</location>
    </subcellularLocation>
    <subcellularLocation>
        <location evidence="5">Bacterial flagellum</location>
    </subcellularLocation>
</comment>
<evidence type="ECO:0000259" key="6">
    <source>
        <dbReference type="Pfam" id="PF02465"/>
    </source>
</evidence>
<comment type="function">
    <text evidence="5">Required for morphogenesis and for the elongation of the flagellar filament by facilitating polymerization of the flagellin monomers at the tip of growing filament. Forms a capping structure, which prevents flagellin subunits (transported through the central channel of the flagellum) from leaking out without polymerization at the distal end.</text>
</comment>
<keyword evidence="4 5" id="KW-0975">Bacterial flagellum</keyword>
<dbReference type="GO" id="GO:0009424">
    <property type="term" value="C:bacterial-type flagellum hook"/>
    <property type="evidence" value="ECO:0007669"/>
    <property type="project" value="UniProtKB-UniRule"/>
</dbReference>
<evidence type="ECO:0000256" key="4">
    <source>
        <dbReference type="ARBA" id="ARBA00023143"/>
    </source>
</evidence>
<dbReference type="EMBL" id="LBIC01000001">
    <property type="protein sequence ID" value="KKW93468.1"/>
    <property type="molecule type" value="Genomic_DNA"/>
</dbReference>
<sequence length="482" mass="48926">MTSVSSSILTALGAGSGIDTASLVSSLVSAAKEPKQAAITNRQTLNSARISALASASSSLDTFADALNSLLAGTGYSGTPASNDASIASVSALPGGTPTGLPAQIVVNQLASSRTLVSAVNANQDAAQGAAATVGIGELSLKVGTGNPVSITISAANNSYTGLAAAINGSGAGVTATVVTDSQGTRLMLKGPTGAANDISLTTVSSTTDATTGADLSQFAFSATTPPAGSRMSSAAQPKDAIILLDGVEQHYAGNTIDSAIPFLRIDLNKAAPGTSVTLATTEPTTSMRDLMVEFVDAYNTLMKALNTATSTGTDQSNAGVLNGESSIRDMKRQLSAMVSTQLTATGAYKTLNDLGISTNRDGTIALDTTALDKAIAADPTAITQMLNPSVKTATNAGLAGLMDSVRDNIQKTDGPLASSQSKYKALATDLAGQLEKLDTQMTDYQEQLTKVYSAMETRLSALKATQSYLTQQVALWTKSNN</sequence>
<accession>A0A0M3AU98</accession>
<dbReference type="PATRIC" id="fig|56193.3.peg.388"/>